<feature type="region of interest" description="Disordered" evidence="1">
    <location>
        <begin position="1"/>
        <end position="29"/>
    </location>
</feature>
<gene>
    <name evidence="2" type="ORF">O181_021526</name>
</gene>
<feature type="compositionally biased region" description="Basic and acidic residues" evidence="1">
    <location>
        <begin position="1"/>
        <end position="11"/>
    </location>
</feature>
<proteinExistence type="predicted"/>
<reference evidence="2" key="1">
    <citation type="submission" date="2021-03" db="EMBL/GenBank/DDBJ databases">
        <title>Draft genome sequence of rust myrtle Austropuccinia psidii MF-1, a brazilian biotype.</title>
        <authorList>
            <person name="Quecine M.C."/>
            <person name="Pachon D.M.R."/>
            <person name="Bonatelli M.L."/>
            <person name="Correr F.H."/>
            <person name="Franceschini L.M."/>
            <person name="Leite T.F."/>
            <person name="Margarido G.R.A."/>
            <person name="Almeida C.A."/>
            <person name="Ferrarezi J.A."/>
            <person name="Labate C.A."/>
        </authorList>
    </citation>
    <scope>NUCLEOTIDE SEQUENCE</scope>
    <source>
        <strain evidence="2">MF-1</strain>
    </source>
</reference>
<dbReference type="AlphaFoldDB" id="A0A9Q3GVV1"/>
<evidence type="ECO:0000256" key="1">
    <source>
        <dbReference type="SAM" id="MobiDB-lite"/>
    </source>
</evidence>
<name>A0A9Q3GVV1_9BASI</name>
<organism evidence="2 3">
    <name type="scientific">Austropuccinia psidii MF-1</name>
    <dbReference type="NCBI Taxonomy" id="1389203"/>
    <lineage>
        <taxon>Eukaryota</taxon>
        <taxon>Fungi</taxon>
        <taxon>Dikarya</taxon>
        <taxon>Basidiomycota</taxon>
        <taxon>Pucciniomycotina</taxon>
        <taxon>Pucciniomycetes</taxon>
        <taxon>Pucciniales</taxon>
        <taxon>Sphaerophragmiaceae</taxon>
        <taxon>Austropuccinia</taxon>
    </lineage>
</organism>
<protein>
    <submittedName>
        <fullName evidence="2">Uncharacterized protein</fullName>
    </submittedName>
</protein>
<dbReference type="EMBL" id="AVOT02006530">
    <property type="protein sequence ID" value="MBW0481811.1"/>
    <property type="molecule type" value="Genomic_DNA"/>
</dbReference>
<evidence type="ECO:0000313" key="2">
    <source>
        <dbReference type="EMBL" id="MBW0481811.1"/>
    </source>
</evidence>
<dbReference type="Proteomes" id="UP000765509">
    <property type="component" value="Unassembled WGS sequence"/>
</dbReference>
<accession>A0A9Q3GVV1</accession>
<comment type="caution">
    <text evidence="2">The sequence shown here is derived from an EMBL/GenBank/DDBJ whole genome shotgun (WGS) entry which is preliminary data.</text>
</comment>
<keyword evidence="3" id="KW-1185">Reference proteome</keyword>
<evidence type="ECO:0000313" key="3">
    <source>
        <dbReference type="Proteomes" id="UP000765509"/>
    </source>
</evidence>
<sequence>MGRRENLRFSELEPESGTPDHEDNESEGTETHILGICSSELHNVFFTAVMKTYAKHKQCGILLHLLQHKYRSPELEYQLEEHWLRDYNDNQFFLIDGLLYHREKHTSSLKVI</sequence>
<dbReference type="OrthoDB" id="2517075at2759"/>